<organism evidence="3 4">
    <name type="scientific">Tenebrio molitor</name>
    <name type="common">Yellow mealworm beetle</name>
    <dbReference type="NCBI Taxonomy" id="7067"/>
    <lineage>
        <taxon>Eukaryota</taxon>
        <taxon>Metazoa</taxon>
        <taxon>Ecdysozoa</taxon>
        <taxon>Arthropoda</taxon>
        <taxon>Hexapoda</taxon>
        <taxon>Insecta</taxon>
        <taxon>Pterygota</taxon>
        <taxon>Neoptera</taxon>
        <taxon>Endopterygota</taxon>
        <taxon>Coleoptera</taxon>
        <taxon>Polyphaga</taxon>
        <taxon>Cucujiformia</taxon>
        <taxon>Tenebrionidae</taxon>
        <taxon>Tenebrio</taxon>
    </lineage>
</organism>
<feature type="region of interest" description="Disordered" evidence="1">
    <location>
        <begin position="199"/>
        <end position="221"/>
    </location>
</feature>
<feature type="domain" description="Tc1-like transposase DDE" evidence="2">
    <location>
        <begin position="1"/>
        <end position="122"/>
    </location>
</feature>
<dbReference type="PANTHER" id="PTHR33939">
    <property type="entry name" value="PROTEIN CBG22215"/>
    <property type="match status" value="1"/>
</dbReference>
<evidence type="ECO:0000259" key="2">
    <source>
        <dbReference type="Pfam" id="PF13358"/>
    </source>
</evidence>
<dbReference type="EMBL" id="JABDTM020006201">
    <property type="protein sequence ID" value="KAH0821779.1"/>
    <property type="molecule type" value="Genomic_DNA"/>
</dbReference>
<dbReference type="InterPro" id="IPR038717">
    <property type="entry name" value="Tc1-like_DDE_dom"/>
</dbReference>
<keyword evidence="4" id="KW-1185">Reference proteome</keyword>
<evidence type="ECO:0000256" key="1">
    <source>
        <dbReference type="SAM" id="MobiDB-lite"/>
    </source>
</evidence>
<dbReference type="InterPro" id="IPR036397">
    <property type="entry name" value="RNaseH_sf"/>
</dbReference>
<accession>A0A8J6HW43</accession>
<evidence type="ECO:0000313" key="4">
    <source>
        <dbReference type="Proteomes" id="UP000719412"/>
    </source>
</evidence>
<dbReference type="PANTHER" id="PTHR33939:SF1">
    <property type="entry name" value="DUF4371 DOMAIN-CONTAINING PROTEIN"/>
    <property type="match status" value="1"/>
</dbReference>
<proteinExistence type="predicted"/>
<dbReference type="Gene3D" id="3.30.420.10">
    <property type="entry name" value="Ribonuclease H-like superfamily/Ribonuclease H"/>
    <property type="match status" value="1"/>
</dbReference>
<dbReference type="Proteomes" id="UP000719412">
    <property type="component" value="Unassembled WGS sequence"/>
</dbReference>
<sequence length="221" mass="25407">MNSENFMKWLTEKFVKNVSAKSVLVLDNASYHNVPVQASPTSAWKKADMQKWLMERGIFFEQKCTKAELYGIIKVHKPVHKIYKIDQILAESNIPVLRLPPYHPELNPIEKIWALVKNHVAAYNITFKLDDVRKLAEAKFEAVTVQQWQNICSHVEKIEVEYMKREYIVDEVEDLIISINGEESDESDFFLSSDEEQVDEKEVQGGSSSSNLADLGCELLT</sequence>
<name>A0A8J6HW43_TENMO</name>
<gene>
    <name evidence="3" type="ORF">GEV33_001012</name>
</gene>
<reference evidence="3" key="2">
    <citation type="submission" date="2021-08" db="EMBL/GenBank/DDBJ databases">
        <authorList>
            <person name="Eriksson T."/>
        </authorList>
    </citation>
    <scope>NUCLEOTIDE SEQUENCE</scope>
    <source>
        <strain evidence="3">Stoneville</strain>
        <tissue evidence="3">Whole head</tissue>
    </source>
</reference>
<dbReference type="Pfam" id="PF13358">
    <property type="entry name" value="DDE_3"/>
    <property type="match status" value="1"/>
</dbReference>
<evidence type="ECO:0000313" key="3">
    <source>
        <dbReference type="EMBL" id="KAH0821779.1"/>
    </source>
</evidence>
<dbReference type="GO" id="GO:0003676">
    <property type="term" value="F:nucleic acid binding"/>
    <property type="evidence" value="ECO:0007669"/>
    <property type="project" value="InterPro"/>
</dbReference>
<reference evidence="3" key="1">
    <citation type="journal article" date="2020" name="J Insects Food Feed">
        <title>The yellow mealworm (Tenebrio molitor) genome: a resource for the emerging insects as food and feed industry.</title>
        <authorList>
            <person name="Eriksson T."/>
            <person name="Andere A."/>
            <person name="Kelstrup H."/>
            <person name="Emery V."/>
            <person name="Picard C."/>
        </authorList>
    </citation>
    <scope>NUCLEOTIDE SEQUENCE</scope>
    <source>
        <strain evidence="3">Stoneville</strain>
        <tissue evidence="3">Whole head</tissue>
    </source>
</reference>
<dbReference type="AlphaFoldDB" id="A0A8J6HW43"/>
<protein>
    <recommendedName>
        <fullName evidence="2">Tc1-like transposase DDE domain-containing protein</fullName>
    </recommendedName>
</protein>
<comment type="caution">
    <text evidence="3">The sequence shown here is derived from an EMBL/GenBank/DDBJ whole genome shotgun (WGS) entry which is preliminary data.</text>
</comment>